<dbReference type="InterPro" id="IPR009091">
    <property type="entry name" value="RCC1/BLIP-II"/>
</dbReference>
<reference evidence="2 3" key="1">
    <citation type="submission" date="2024-04" db="EMBL/GenBank/DDBJ databases">
        <title>draft genome sequnece of Paenibacillus filicis.</title>
        <authorList>
            <person name="Kim D.-U."/>
        </authorList>
    </citation>
    <scope>NUCLEOTIDE SEQUENCE [LARGE SCALE GENOMIC DNA]</scope>
    <source>
        <strain evidence="2 3">KACC14197</strain>
    </source>
</reference>
<dbReference type="SUPFAM" id="SSF50985">
    <property type="entry name" value="RCC1/BLIP-II"/>
    <property type="match status" value="1"/>
</dbReference>
<dbReference type="Proteomes" id="UP001469365">
    <property type="component" value="Unassembled WGS sequence"/>
</dbReference>
<dbReference type="InterPro" id="IPR000408">
    <property type="entry name" value="Reg_chr_condens"/>
</dbReference>
<dbReference type="PANTHER" id="PTHR45982:SF1">
    <property type="entry name" value="REGULATOR OF CHROMOSOME CONDENSATION"/>
    <property type="match status" value="1"/>
</dbReference>
<dbReference type="Pfam" id="PF13540">
    <property type="entry name" value="RCC1_2"/>
    <property type="match status" value="1"/>
</dbReference>
<protein>
    <submittedName>
        <fullName evidence="2">Uncharacterized protein</fullName>
    </submittedName>
</protein>
<dbReference type="PANTHER" id="PTHR45982">
    <property type="entry name" value="REGULATOR OF CHROMOSOME CONDENSATION"/>
    <property type="match status" value="1"/>
</dbReference>
<keyword evidence="1" id="KW-0732">Signal</keyword>
<gene>
    <name evidence="2" type="ORF">WMW72_26340</name>
</gene>
<comment type="caution">
    <text evidence="2">The sequence shown here is derived from an EMBL/GenBank/DDBJ whole genome shotgun (WGS) entry which is preliminary data.</text>
</comment>
<organism evidence="2 3">
    <name type="scientific">Paenibacillus filicis</name>
    <dbReference type="NCBI Taxonomy" id="669464"/>
    <lineage>
        <taxon>Bacteria</taxon>
        <taxon>Bacillati</taxon>
        <taxon>Bacillota</taxon>
        <taxon>Bacilli</taxon>
        <taxon>Bacillales</taxon>
        <taxon>Paenibacillaceae</taxon>
        <taxon>Paenibacillus</taxon>
    </lineage>
</organism>
<dbReference type="EMBL" id="JBBPCC010000021">
    <property type="protein sequence ID" value="MEK8131433.1"/>
    <property type="molecule type" value="Genomic_DNA"/>
</dbReference>
<feature type="chain" id="PRO_5046552827" evidence="1">
    <location>
        <begin position="30"/>
        <end position="382"/>
    </location>
</feature>
<sequence>MLFKRKKRLATMTLSILLSCSISYTMVSAATVEKINKPIPKISSSGDNFSFLDEDGQAWLLGERKPTKIPGMNHVVDISHGGDIYTVKDDGSVWMYARDYEAENTWYFSITKPIQLPVLKNITKVSTDNAYSAALDRDGRVWVWNSTKLGQPKLAFDAKIQAVPDLKKIVDIQVTVGTLIALKEDGTVLQGKYNYGMDWNELQGAEVRFHQVPNLTHVAKLGTGQGRHHLVIKEDGTVWGWGPNGDGALTGSLDEGQETYSTTLGYLGKQVPEPIQIQGLSKIKEVSSGAYHNLALSEDGTVWQWGGIHINIFQGFDKPVRPTPFQAISDVQTIWAAQDYSVAMKKDGTLWTWGKMRRWGASLNFETGLHDGQLPVEVPYRS</sequence>
<dbReference type="Gene3D" id="2.130.10.30">
    <property type="entry name" value="Regulator of chromosome condensation 1/beta-lactamase-inhibitor protein II"/>
    <property type="match status" value="2"/>
</dbReference>
<proteinExistence type="predicted"/>
<feature type="signal peptide" evidence="1">
    <location>
        <begin position="1"/>
        <end position="29"/>
    </location>
</feature>
<dbReference type="PROSITE" id="PS50012">
    <property type="entry name" value="RCC1_3"/>
    <property type="match status" value="1"/>
</dbReference>
<accession>A0ABU9DTM4</accession>
<dbReference type="PROSITE" id="PS51257">
    <property type="entry name" value="PROKAR_LIPOPROTEIN"/>
    <property type="match status" value="1"/>
</dbReference>
<evidence type="ECO:0000313" key="2">
    <source>
        <dbReference type="EMBL" id="MEK8131433.1"/>
    </source>
</evidence>
<evidence type="ECO:0000256" key="1">
    <source>
        <dbReference type="SAM" id="SignalP"/>
    </source>
</evidence>
<name>A0ABU9DTM4_9BACL</name>
<dbReference type="RefSeq" id="WP_341418569.1">
    <property type="nucleotide sequence ID" value="NZ_JBBPCC010000021.1"/>
</dbReference>
<evidence type="ECO:0000313" key="3">
    <source>
        <dbReference type="Proteomes" id="UP001469365"/>
    </source>
</evidence>
<keyword evidence="3" id="KW-1185">Reference proteome</keyword>
<dbReference type="InterPro" id="IPR051553">
    <property type="entry name" value="Ran_GTPase-activating"/>
</dbReference>